<keyword evidence="2" id="KW-1003">Cell membrane</keyword>
<dbReference type="Pfam" id="PF03631">
    <property type="entry name" value="Virul_fac_BrkB"/>
    <property type="match status" value="1"/>
</dbReference>
<feature type="transmembrane region" description="Helical" evidence="6">
    <location>
        <begin position="224"/>
        <end position="246"/>
    </location>
</feature>
<comment type="subcellular location">
    <subcellularLocation>
        <location evidence="1">Cell membrane</location>
        <topology evidence="1">Multi-pass membrane protein</topology>
    </subcellularLocation>
</comment>
<evidence type="ECO:0000313" key="8">
    <source>
        <dbReference type="Proteomes" id="UP000245712"/>
    </source>
</evidence>
<keyword evidence="8" id="KW-1185">Reference proteome</keyword>
<evidence type="ECO:0000256" key="6">
    <source>
        <dbReference type="SAM" id="Phobius"/>
    </source>
</evidence>
<name>A0ABX5KP89_9BURK</name>
<evidence type="ECO:0000256" key="4">
    <source>
        <dbReference type="ARBA" id="ARBA00022989"/>
    </source>
</evidence>
<evidence type="ECO:0000256" key="2">
    <source>
        <dbReference type="ARBA" id="ARBA00022475"/>
    </source>
</evidence>
<accession>A0ABX5KP89</accession>
<keyword evidence="4 6" id="KW-1133">Transmembrane helix</keyword>
<feature type="transmembrane region" description="Helical" evidence="6">
    <location>
        <begin position="191"/>
        <end position="212"/>
    </location>
</feature>
<dbReference type="EMBL" id="QEOB01000005">
    <property type="protein sequence ID" value="PVX84300.1"/>
    <property type="molecule type" value="Genomic_DNA"/>
</dbReference>
<comment type="caution">
    <text evidence="7">The sequence shown here is derived from an EMBL/GenBank/DDBJ whole genome shotgun (WGS) entry which is preliminary data.</text>
</comment>
<sequence>MSTLSTERLQSAARKEASWVVGALRQFIANRCPSLAASIAFYSAFSLAPTLVMVIAVAGWFFGDDAARGELFRQVHNVLGDDAAAGITTIVQNAHRAGGKGGVAAIISLALLVIGASATFSSLNTALNIVWPPDGQRPSSVFALVRVRLISFSLVLGVAFLLIVSLVLDTAITFVGQWIWGNSPYVIIGNLLQLAVGLIVLAVAFGALLRFLPDADVRWRDAMVGGIVAAVLFSAGKKLFALYLAHAGMATAFGAAGSLAVLLMWLYFSAAVLLLGAEFSAARGRMHDPRGAWGFLEETPPGSRAKLASVLAASTIAPVLEARQAAARPAAAPPAAVPIGNTASAGVAAPAPYAAAVSADKSTLSETPLSAIGRASAHGGEFGRLKTGLQIRRSVVRMEDSATYAAALTLVQAGRTVAAADRYVKRHPWGSVLIVASAALAMTAAAGRRQVTEFGALGQAAKGRGKAKK</sequence>
<evidence type="ECO:0000256" key="5">
    <source>
        <dbReference type="ARBA" id="ARBA00023136"/>
    </source>
</evidence>
<feature type="transmembrane region" description="Helical" evidence="6">
    <location>
        <begin position="103"/>
        <end position="131"/>
    </location>
</feature>
<gene>
    <name evidence="7" type="ORF">C7402_105140</name>
</gene>
<feature type="transmembrane region" description="Helical" evidence="6">
    <location>
        <begin position="35"/>
        <end position="62"/>
    </location>
</feature>
<evidence type="ECO:0000256" key="1">
    <source>
        <dbReference type="ARBA" id="ARBA00004651"/>
    </source>
</evidence>
<feature type="transmembrane region" description="Helical" evidence="6">
    <location>
        <begin position="252"/>
        <end position="277"/>
    </location>
</feature>
<feature type="transmembrane region" description="Helical" evidence="6">
    <location>
        <begin position="152"/>
        <end position="179"/>
    </location>
</feature>
<dbReference type="InterPro" id="IPR017039">
    <property type="entry name" value="Virul_fac_BrkB"/>
</dbReference>
<dbReference type="PANTHER" id="PTHR30213:SF1">
    <property type="entry name" value="INNER MEMBRANE PROTEIN YHJD"/>
    <property type="match status" value="1"/>
</dbReference>
<dbReference type="PANTHER" id="PTHR30213">
    <property type="entry name" value="INNER MEMBRANE PROTEIN YHJD"/>
    <property type="match status" value="1"/>
</dbReference>
<reference evidence="7 8" key="1">
    <citation type="submission" date="2018-05" db="EMBL/GenBank/DDBJ databases">
        <title>Genomic Encyclopedia of Type Strains, Phase IV (KMG-V): Genome sequencing to study the core and pangenomes of soil and plant-associated prokaryotes.</title>
        <authorList>
            <person name="Whitman W."/>
        </authorList>
    </citation>
    <scope>NUCLEOTIDE SEQUENCE [LARGE SCALE GENOMIC DNA]</scope>
    <source>
        <strain evidence="7 8">SCZa-39</strain>
    </source>
</reference>
<keyword evidence="3 6" id="KW-0812">Transmembrane</keyword>
<dbReference type="RefSeq" id="WP_116610866.1">
    <property type="nucleotide sequence ID" value="NZ_CAJZAT010000035.1"/>
</dbReference>
<dbReference type="Proteomes" id="UP000245712">
    <property type="component" value="Unassembled WGS sequence"/>
</dbReference>
<protein>
    <submittedName>
        <fullName evidence="7">Membrane protein</fullName>
    </submittedName>
</protein>
<dbReference type="NCBIfam" id="TIGR00765">
    <property type="entry name" value="yihY_not_rbn"/>
    <property type="match status" value="1"/>
</dbReference>
<organism evidence="7 8">
    <name type="scientific">Paraburkholderia unamae</name>
    <dbReference type="NCBI Taxonomy" id="219649"/>
    <lineage>
        <taxon>Bacteria</taxon>
        <taxon>Pseudomonadati</taxon>
        <taxon>Pseudomonadota</taxon>
        <taxon>Betaproteobacteria</taxon>
        <taxon>Burkholderiales</taxon>
        <taxon>Burkholderiaceae</taxon>
        <taxon>Paraburkholderia</taxon>
    </lineage>
</organism>
<evidence type="ECO:0000256" key="3">
    <source>
        <dbReference type="ARBA" id="ARBA00022692"/>
    </source>
</evidence>
<evidence type="ECO:0000313" key="7">
    <source>
        <dbReference type="EMBL" id="PVX84300.1"/>
    </source>
</evidence>
<proteinExistence type="predicted"/>
<keyword evidence="5 6" id="KW-0472">Membrane</keyword>